<evidence type="ECO:0000259" key="2">
    <source>
        <dbReference type="PROSITE" id="PS50168"/>
    </source>
</evidence>
<dbReference type="SMART" id="SM00031">
    <property type="entry name" value="DED"/>
    <property type="match status" value="2"/>
</dbReference>
<accession>A0A0X9Y7F7</accession>
<dbReference type="InterPro" id="IPR001875">
    <property type="entry name" value="DED_dom"/>
</dbReference>
<evidence type="ECO:0000313" key="3">
    <source>
        <dbReference type="EMBL" id="AMA67354.1"/>
    </source>
</evidence>
<dbReference type="Pfam" id="PF01335">
    <property type="entry name" value="DED"/>
    <property type="match status" value="1"/>
</dbReference>
<dbReference type="SUPFAM" id="SSF47986">
    <property type="entry name" value="DEATH domain"/>
    <property type="match status" value="2"/>
</dbReference>
<dbReference type="Proteomes" id="UP000207650">
    <property type="component" value="Segment"/>
</dbReference>
<dbReference type="PANTHER" id="PTHR48169:SF7">
    <property type="entry name" value="CASPASE 10"/>
    <property type="match status" value="1"/>
</dbReference>
<gene>
    <name evidence="3" type="primary">v-FLIP</name>
    <name evidence="3" type="ORF">AOT99_gpv-FLIP</name>
</gene>
<keyword evidence="1" id="KW-0053">Apoptosis</keyword>
<keyword evidence="4" id="KW-1185">Reference proteome</keyword>
<reference evidence="3 4" key="1">
    <citation type="journal article" date="2016" name="MSphere">
        <title>Isolation and Characterization of a Novel Gammaherpesvirus from a Microbat Cell Line.</title>
        <authorList>
            <person name="Shabman R.S."/>
            <person name="Shrivastava S."/>
            <person name="Tsibane T."/>
            <person name="Attie O."/>
            <person name="Jayaprakash A."/>
            <person name="Mire C.E."/>
            <person name="Dilley K.E."/>
            <person name="Puri V."/>
            <person name="Stockwell T.B."/>
            <person name="Geisbert T.W."/>
            <person name="Sachidanandam R."/>
            <person name="Basler C.F."/>
        </authorList>
    </citation>
    <scope>NUCLEOTIDE SEQUENCE [LARGE SCALE GENOMIC DNA]</scope>
    <source>
        <strain evidence="3 4">My-HV8/Myotis velifer incautus/USA/FCGHV/2011</strain>
    </source>
</reference>
<sequence>MTDNQLNWTNNALCHKIDEWLDNDEREIIFFLCQDVIPLCQASDDMKNTLENILFLKNGDIFCLAELMFIIKRYDIIKRVLNLDINTVKSHIGNKIQITSPYRMLMVSISEQLDSRDVKGLCFISKGTVYCGFGENVSFLKLVLKMEKHGILQPPSGLEKLICMLASIHRLDLSKRVKDFRDSMVTE</sequence>
<dbReference type="EMBL" id="KU220026">
    <property type="protein sequence ID" value="AMA67354.1"/>
    <property type="molecule type" value="Genomic_DNA"/>
</dbReference>
<feature type="domain" description="DED" evidence="2">
    <location>
        <begin position="101"/>
        <end position="179"/>
    </location>
</feature>
<evidence type="ECO:0000313" key="4">
    <source>
        <dbReference type="Proteomes" id="UP000207650"/>
    </source>
</evidence>
<proteinExistence type="predicted"/>
<feature type="domain" description="DED" evidence="2">
    <location>
        <begin position="9"/>
        <end position="82"/>
    </location>
</feature>
<dbReference type="PROSITE" id="PS50168">
    <property type="entry name" value="DED"/>
    <property type="match status" value="2"/>
</dbReference>
<protein>
    <submittedName>
        <fullName evidence="3">V-FLIP</fullName>
    </submittedName>
</protein>
<evidence type="ECO:0000256" key="1">
    <source>
        <dbReference type="ARBA" id="ARBA00022703"/>
    </source>
</evidence>
<name>A0A0X9Y7F7_9GAMA</name>
<organism evidence="3 4">
    <name type="scientific">Vespertilionid gammaherpesvirus 1</name>
    <dbReference type="NCBI Taxonomy" id="2560830"/>
    <lineage>
        <taxon>Viruses</taxon>
        <taxon>Duplodnaviria</taxon>
        <taxon>Heunggongvirae</taxon>
        <taxon>Peploviricota</taxon>
        <taxon>Herviviricetes</taxon>
        <taxon>Herpesvirales</taxon>
        <taxon>Orthoherpesviridae</taxon>
        <taxon>Gammaherpesvirinae</taxon>
        <taxon>Percavirus</taxon>
        <taxon>Percavirus vespertilionidgamma1</taxon>
    </lineage>
</organism>
<dbReference type="KEGG" id="vg:26836994"/>
<dbReference type="PANTHER" id="PTHR48169">
    <property type="entry name" value="DED DOMAIN-CONTAINING PROTEIN"/>
    <property type="match status" value="1"/>
</dbReference>
<dbReference type="InterPro" id="IPR011029">
    <property type="entry name" value="DEATH-like_dom_sf"/>
</dbReference>
<dbReference type="Gene3D" id="1.10.533.10">
    <property type="entry name" value="Death Domain, Fas"/>
    <property type="match status" value="2"/>
</dbReference>